<protein>
    <submittedName>
        <fullName evidence="4">Alkene reductase</fullName>
    </submittedName>
</protein>
<dbReference type="EMBL" id="AP021875">
    <property type="protein sequence ID" value="BBO76313.1"/>
    <property type="molecule type" value="Genomic_DNA"/>
</dbReference>
<dbReference type="PANTHER" id="PTHR43656:SF2">
    <property type="entry name" value="BINDING OXIDOREDUCTASE, PUTATIVE (AFU_ORTHOLOGUE AFUA_2G08260)-RELATED"/>
    <property type="match status" value="1"/>
</dbReference>
<name>A0A5K7Z8X9_9BACT</name>
<reference evidence="4 5" key="1">
    <citation type="submission" date="2019-11" db="EMBL/GenBank/DDBJ databases">
        <title>Comparative genomics of hydrocarbon-degrading Desulfosarcina strains.</title>
        <authorList>
            <person name="Watanabe M."/>
            <person name="Kojima H."/>
            <person name="Fukui M."/>
        </authorList>
    </citation>
    <scope>NUCLEOTIDE SEQUENCE [LARGE SCALE GENOMIC DNA]</scope>
    <source>
        <strain evidence="4 5">PP31</strain>
    </source>
</reference>
<keyword evidence="5" id="KW-1185">Reference proteome</keyword>
<keyword evidence="1" id="KW-0285">Flavoprotein</keyword>
<evidence type="ECO:0000313" key="4">
    <source>
        <dbReference type="EMBL" id="BBO76313.1"/>
    </source>
</evidence>
<dbReference type="InterPro" id="IPR013785">
    <property type="entry name" value="Aldolase_TIM"/>
</dbReference>
<evidence type="ECO:0000313" key="5">
    <source>
        <dbReference type="Proteomes" id="UP000427769"/>
    </source>
</evidence>
<dbReference type="InterPro" id="IPR001155">
    <property type="entry name" value="OxRdtase_FMN_N"/>
</dbReference>
<dbReference type="PANTHER" id="PTHR43656">
    <property type="entry name" value="BINDING OXIDOREDUCTASE, PUTATIVE (AFU_ORTHOLOGUE AFUA_2G08260)-RELATED"/>
    <property type="match status" value="1"/>
</dbReference>
<feature type="domain" description="NADH:flavin oxidoreductase/NADH oxidase N-terminal" evidence="3">
    <location>
        <begin position="5"/>
        <end position="335"/>
    </location>
</feature>
<dbReference type="Pfam" id="PF00724">
    <property type="entry name" value="Oxidored_FMN"/>
    <property type="match status" value="1"/>
</dbReference>
<dbReference type="OrthoDB" id="9784632at2"/>
<dbReference type="Gene3D" id="3.20.20.70">
    <property type="entry name" value="Aldolase class I"/>
    <property type="match status" value="1"/>
</dbReference>
<dbReference type="SUPFAM" id="SSF51395">
    <property type="entry name" value="FMN-linked oxidoreductases"/>
    <property type="match status" value="1"/>
</dbReference>
<evidence type="ECO:0000259" key="3">
    <source>
        <dbReference type="Pfam" id="PF00724"/>
    </source>
</evidence>
<dbReference type="CDD" id="cd02803">
    <property type="entry name" value="OYE_like_FMN_family"/>
    <property type="match status" value="1"/>
</dbReference>
<dbReference type="GO" id="GO:0010181">
    <property type="term" value="F:FMN binding"/>
    <property type="evidence" value="ECO:0007669"/>
    <property type="project" value="InterPro"/>
</dbReference>
<keyword evidence="2" id="KW-0560">Oxidoreductase</keyword>
<dbReference type="RefSeq" id="WP_155305151.1">
    <property type="nucleotide sequence ID" value="NZ_AP021875.1"/>
</dbReference>
<dbReference type="AlphaFoldDB" id="A0A5K7Z8X9"/>
<sequence length="356" mass="39655">MSKDKLFQPFQIKNHTLKNRIGVAPMTRMSGDETSIPRKDVLDFLVRRAENGAGLVYTEALVTDYESAQGYPGQARIATQPQIDAWKSVVRKIQDAGSKAIIQLFHCGRMAWPEINPAKRSIAPSAIAPKQDNPLTQSPYPLPEAMSQFDINHVINGFVQSVKGAVEAGFDGIEIHGAHGYLISQFLSSYSNQRTDGYGGSVANRFRFAREVIRAVKENIPDDRMLLFRISNWAIADMEVSLFADREEWQECIHLLDEEPIDAISVSTYNFKTPAFGTDKNMAQLTREVTKLPLLICGKIFDRQTADAALEDADIALSGKSMLLNPDFVEDLRLGKELKVYSSEAANIAYTQEPLP</sequence>
<proteinExistence type="predicted"/>
<dbReference type="InterPro" id="IPR051799">
    <property type="entry name" value="NADH_flavin_oxidoreductase"/>
</dbReference>
<dbReference type="GO" id="GO:0016491">
    <property type="term" value="F:oxidoreductase activity"/>
    <property type="evidence" value="ECO:0007669"/>
    <property type="project" value="UniProtKB-KW"/>
</dbReference>
<organism evidence="4 5">
    <name type="scientific">Desulfosarcina widdelii</name>
    <dbReference type="NCBI Taxonomy" id="947919"/>
    <lineage>
        <taxon>Bacteria</taxon>
        <taxon>Pseudomonadati</taxon>
        <taxon>Thermodesulfobacteriota</taxon>
        <taxon>Desulfobacteria</taxon>
        <taxon>Desulfobacterales</taxon>
        <taxon>Desulfosarcinaceae</taxon>
        <taxon>Desulfosarcina</taxon>
    </lineage>
</organism>
<gene>
    <name evidence="4" type="ORF">DSCW_37300</name>
</gene>
<evidence type="ECO:0000256" key="2">
    <source>
        <dbReference type="ARBA" id="ARBA00023002"/>
    </source>
</evidence>
<dbReference type="KEGG" id="dwd:DSCW_37300"/>
<accession>A0A5K7Z8X9</accession>
<evidence type="ECO:0000256" key="1">
    <source>
        <dbReference type="ARBA" id="ARBA00022630"/>
    </source>
</evidence>
<dbReference type="Proteomes" id="UP000427769">
    <property type="component" value="Chromosome"/>
</dbReference>